<evidence type="ECO:0000256" key="1">
    <source>
        <dbReference type="SAM" id="MobiDB-lite"/>
    </source>
</evidence>
<dbReference type="RefSeq" id="WP_017377077.1">
    <property type="nucleotide sequence ID" value="NZ_CP012508.1"/>
</dbReference>
<name>A0A1L6TE58_PISSA</name>
<feature type="region of interest" description="Disordered" evidence="1">
    <location>
        <begin position="135"/>
        <end position="264"/>
    </location>
</feature>
<sequence length="459" mass="49241">MPALRQEQLATLRENLSRYVQHLHEQNTKSSAAESMARSLASDTFLLSRTRNSSLSAAMLVDDGDAFSAEEAPALQNIREAAIASGLKITDLGKKQWHRLDEQANMEAKTTDGFDAATVAQALLAAFQREYKTKQASDAQEVSSAARPPVPSAFDRRGLELSDDASNTEDERDSTASTSTSRQRRQRQRLSTGVRSSEWTMASLREKSSAPPPPSTAAITKHAATEQTQQPAPTPVRRNGEPSVPPPQAQTAAPGAQLTAPSVPLDGSFLKKATQRFRNLTGKDTVTCEFADNQTKLIAKEAGKEIASVKIEQSDKGTSIQHDGKEATRQLAASAAAIALLANPKAKVTIKPIGGKLSDKEMKAECQALLNAGVKHDQLDLTGLSDDLQADIRKIRPQRSQQPGGAQFVVRTPTEPTNAPQPFMRAAEEAATQKAEAATGLVKGTDADFDPSGILRDGM</sequence>
<protein>
    <submittedName>
        <fullName evidence="2">Uncharacterized protein</fullName>
    </submittedName>
</protein>
<dbReference type="AlphaFoldDB" id="A0A1L6TE58"/>
<gene>
    <name evidence="2" type="ORF">KU39_2566</name>
</gene>
<feature type="compositionally biased region" description="Acidic residues" evidence="1">
    <location>
        <begin position="161"/>
        <end position="172"/>
    </location>
</feature>
<feature type="compositionally biased region" description="Low complexity" evidence="1">
    <location>
        <begin position="249"/>
        <end position="261"/>
    </location>
</feature>
<evidence type="ECO:0000313" key="3">
    <source>
        <dbReference type="Proteomes" id="UP000029558"/>
    </source>
</evidence>
<reference evidence="2 3" key="1">
    <citation type="journal article" date="2014" name="Genome Announc.">
        <title>Comparative Genome Analysis of Two Isolates of the Fish Pathogen Piscirickettsia salmonis from Different Hosts Reveals Major Differences in Virulence-Associated Secretion Systems.</title>
        <authorList>
            <person name="Bohle H."/>
            <person name="Henriquez P."/>
            <person name="Grothusen H."/>
            <person name="Navas E."/>
            <person name="Sandoval A."/>
            <person name="Bustamante F."/>
            <person name="Bustos P."/>
            <person name="Mancilla M."/>
        </authorList>
    </citation>
    <scope>NUCLEOTIDE SEQUENCE [LARGE SCALE GENOMIC DNA]</scope>
    <source>
        <strain evidence="3">B1-32597</strain>
    </source>
</reference>
<proteinExistence type="predicted"/>
<dbReference type="EMBL" id="CP012508">
    <property type="protein sequence ID" value="ALB23742.1"/>
    <property type="molecule type" value="Genomic_DNA"/>
</dbReference>
<dbReference type="OrthoDB" id="10019725at2"/>
<accession>A0A1L6TE58</accession>
<feature type="region of interest" description="Disordered" evidence="1">
    <location>
        <begin position="398"/>
        <end position="420"/>
    </location>
</feature>
<organism evidence="2 3">
    <name type="scientific">Piscirickettsia salmonis</name>
    <dbReference type="NCBI Taxonomy" id="1238"/>
    <lineage>
        <taxon>Bacteria</taxon>
        <taxon>Pseudomonadati</taxon>
        <taxon>Pseudomonadota</taxon>
        <taxon>Gammaproteobacteria</taxon>
        <taxon>Thiotrichales</taxon>
        <taxon>Piscirickettsiaceae</taxon>
        <taxon>Piscirickettsia</taxon>
    </lineage>
</organism>
<evidence type="ECO:0000313" key="2">
    <source>
        <dbReference type="EMBL" id="ALB23742.1"/>
    </source>
</evidence>
<dbReference type="Proteomes" id="UP000029558">
    <property type="component" value="Chromosome"/>
</dbReference>